<gene>
    <name evidence="1" type="ORF">ERS852520_01669</name>
</gene>
<evidence type="ECO:0000313" key="1">
    <source>
        <dbReference type="EMBL" id="CUP57399.1"/>
    </source>
</evidence>
<dbReference type="GO" id="GO:0008168">
    <property type="term" value="F:methyltransferase activity"/>
    <property type="evidence" value="ECO:0007669"/>
    <property type="project" value="InterPro"/>
</dbReference>
<dbReference type="EMBL" id="CZAU01000015">
    <property type="protein sequence ID" value="CUP57399.1"/>
    <property type="molecule type" value="Genomic_DNA"/>
</dbReference>
<evidence type="ECO:0008006" key="3">
    <source>
        <dbReference type="Google" id="ProtNLM"/>
    </source>
</evidence>
<organism evidence="1 2">
    <name type="scientific">Anaerostipes hadrus</name>
    <dbReference type="NCBI Taxonomy" id="649756"/>
    <lineage>
        <taxon>Bacteria</taxon>
        <taxon>Bacillati</taxon>
        <taxon>Bacillota</taxon>
        <taxon>Clostridia</taxon>
        <taxon>Lachnospirales</taxon>
        <taxon>Lachnospiraceae</taxon>
        <taxon>Anaerostipes</taxon>
    </lineage>
</organism>
<name>A0A174PHN6_ANAHA</name>
<dbReference type="RefSeq" id="WP_055160175.1">
    <property type="nucleotide sequence ID" value="NZ_CZAU01000015.1"/>
</dbReference>
<dbReference type="GO" id="GO:0032259">
    <property type="term" value="P:methylation"/>
    <property type="evidence" value="ECO:0007669"/>
    <property type="project" value="InterPro"/>
</dbReference>
<dbReference type="Proteomes" id="UP000095564">
    <property type="component" value="Unassembled WGS sequence"/>
</dbReference>
<dbReference type="PROSITE" id="PS00092">
    <property type="entry name" value="N6_MTASE"/>
    <property type="match status" value="1"/>
</dbReference>
<sequence length="331" mass="39015">MKKKNLNLNKARTAKNDEFYTLYEDIEREIFYYKDEFEGKIIYCNCDDPNRSAFWRFFHLNFERLNLKGLVATYYIEGIQTFLCRYSGGNDADILTYDQFSLKEDGDFRSNECQELLNECDIVVSNPPFSLFSDYIQLLLKHEKKFLIIGNKNVATFKDIFPYVKKGEITYGYHNVKEFLQPDGTIKAFGNIGWFTNLPKEKCIRKLSLTHHYYEADGMTQKDDADYPRYENYPAIDVNRVNRIPIDYKGIMGVPMTFLEYYDPEEYELIGYGKENKYNQVGIQAVGEVFLNNFFMQGGKGHYSAVMRVLCYYDKEGKAKFPFVRLLIRKK</sequence>
<dbReference type="Pfam" id="PF13651">
    <property type="entry name" value="EcoRI_methylase"/>
    <property type="match status" value="1"/>
</dbReference>
<accession>A0A174PHN6</accession>
<proteinExistence type="predicted"/>
<dbReference type="InterPro" id="IPR002052">
    <property type="entry name" value="DNA_methylase_N6_adenine_CS"/>
</dbReference>
<reference evidence="1 2" key="1">
    <citation type="submission" date="2015-09" db="EMBL/GenBank/DDBJ databases">
        <authorList>
            <consortium name="Pathogen Informatics"/>
        </authorList>
    </citation>
    <scope>NUCLEOTIDE SEQUENCE [LARGE SCALE GENOMIC DNA]</scope>
    <source>
        <strain evidence="1 2">2789STDY5834908</strain>
    </source>
</reference>
<evidence type="ECO:0000313" key="2">
    <source>
        <dbReference type="Proteomes" id="UP000095564"/>
    </source>
</evidence>
<dbReference type="OrthoDB" id="9774673at2"/>
<dbReference type="AlphaFoldDB" id="A0A174PHN6"/>
<protein>
    <recommendedName>
        <fullName evidence="3">Modification methylase</fullName>
    </recommendedName>
</protein>
<dbReference type="InterPro" id="IPR025247">
    <property type="entry name" value="EcoRI-like_methylase"/>
</dbReference>
<dbReference type="GO" id="GO:0003676">
    <property type="term" value="F:nucleic acid binding"/>
    <property type="evidence" value="ECO:0007669"/>
    <property type="project" value="InterPro"/>
</dbReference>